<dbReference type="KEGG" id="bmeg:BG04_4676"/>
<dbReference type="Pfam" id="PF18768">
    <property type="entry name" value="RNPP_C"/>
    <property type="match status" value="1"/>
</dbReference>
<dbReference type="PANTHER" id="PTHR37038:SF14">
    <property type="entry name" value="TRANSCRIPTIONAL ACTIVATOR"/>
    <property type="match status" value="1"/>
</dbReference>
<dbReference type="InterPro" id="IPR011990">
    <property type="entry name" value="TPR-like_helical_dom_sf"/>
</dbReference>
<dbReference type="Gene3D" id="1.25.40.10">
    <property type="entry name" value="Tetratricopeptide repeat domain"/>
    <property type="match status" value="1"/>
</dbReference>
<proteinExistence type="predicted"/>
<evidence type="ECO:0000313" key="1">
    <source>
        <dbReference type="EMBL" id="AJI22736.1"/>
    </source>
</evidence>
<dbReference type="GeneID" id="93642668"/>
<dbReference type="SUPFAM" id="SSF47413">
    <property type="entry name" value="lambda repressor-like DNA-binding domains"/>
    <property type="match status" value="1"/>
</dbReference>
<gene>
    <name evidence="1" type="ORF">BG04_4676</name>
</gene>
<dbReference type="PANTHER" id="PTHR37038">
    <property type="entry name" value="TRANSCRIPTIONAL REGULATOR-RELATED"/>
    <property type="match status" value="1"/>
</dbReference>
<dbReference type="AlphaFoldDB" id="A0A0B6AGS3"/>
<protein>
    <submittedName>
        <fullName evidence="1">Tetratricopeptide repeat family protein</fullName>
    </submittedName>
</protein>
<dbReference type="GO" id="GO:0003677">
    <property type="term" value="F:DNA binding"/>
    <property type="evidence" value="ECO:0007669"/>
    <property type="project" value="InterPro"/>
</dbReference>
<dbReference type="CDD" id="cd00093">
    <property type="entry name" value="HTH_XRE"/>
    <property type="match status" value="1"/>
</dbReference>
<dbReference type="EMBL" id="CP009920">
    <property type="protein sequence ID" value="AJI22736.1"/>
    <property type="molecule type" value="Genomic_DNA"/>
</dbReference>
<dbReference type="PROSITE" id="PS50943">
    <property type="entry name" value="HTH_CROC1"/>
    <property type="match status" value="1"/>
</dbReference>
<organism evidence="1 2">
    <name type="scientific">Priestia megaterium (strain ATCC 14581 / DSM 32 / CCUG 1817 / JCM 2506 / NBRC 15308 / NCIMB 9376 / NCTC 10342 / NRRL B-14308 / VKM B-512 / Ford 19)</name>
    <name type="common">Bacillus megaterium</name>
    <dbReference type="NCBI Taxonomy" id="1348623"/>
    <lineage>
        <taxon>Bacteria</taxon>
        <taxon>Bacillati</taxon>
        <taxon>Bacillota</taxon>
        <taxon>Bacilli</taxon>
        <taxon>Bacillales</taxon>
        <taxon>Bacillaceae</taxon>
        <taxon>Priestia</taxon>
    </lineage>
</organism>
<evidence type="ECO:0000313" key="2">
    <source>
        <dbReference type="Proteomes" id="UP000031829"/>
    </source>
</evidence>
<dbReference type="SMART" id="SM00028">
    <property type="entry name" value="TPR"/>
    <property type="match status" value="4"/>
</dbReference>
<accession>A0A0B6AGS3</accession>
<sequence>MNDKKQVGQLIQDLRKIAEMTTVELSEGICTEEELHRFEQGEIHASSEVLYHLSKRLGVPMNYFFEAGELTPNDYSKEIKSTIRHYIRKRDYETVLHMVNKEKDNPMFQDPFHAQFFLWHEAICDYYIGNKFEQALRKLEKAIAFTRTSEQFYSEKEIAILNSIAIIYEEEGHLKKAFSTFMEGLQHIALLPKLKDPLVKIRILYGLSRALLQMERYEKSIKYAQAGLELCIQHETLYLLGELHYQIGEALCQLGELKQGIAYLEKAITVFEIEQNEAFVTIIQEEMSKYQETKKKS</sequence>
<dbReference type="SUPFAM" id="SSF48452">
    <property type="entry name" value="TPR-like"/>
    <property type="match status" value="1"/>
</dbReference>
<dbReference type="InterPro" id="IPR001387">
    <property type="entry name" value="Cro/C1-type_HTH"/>
</dbReference>
<dbReference type="Proteomes" id="UP000031829">
    <property type="component" value="Chromosome"/>
</dbReference>
<dbReference type="InterPro" id="IPR053163">
    <property type="entry name" value="HTH-type_regulator_Rgg"/>
</dbReference>
<name>A0A0B6AGS3_PRIM2</name>
<dbReference type="InterPro" id="IPR041315">
    <property type="entry name" value="PlcR_TPR"/>
</dbReference>
<dbReference type="HOGENOM" id="CLU_053304_1_0_9"/>
<reference evidence="1 2" key="1">
    <citation type="journal article" date="2015" name="Genome Announc.">
        <title>Complete genome sequences for 35 biothreat assay-relevant bacillus species.</title>
        <authorList>
            <person name="Johnson S.L."/>
            <person name="Daligault H.E."/>
            <person name="Davenport K.W."/>
            <person name="Jaissle J."/>
            <person name="Frey K.G."/>
            <person name="Ladner J.T."/>
            <person name="Broomall S.M."/>
            <person name="Bishop-Lilly K.A."/>
            <person name="Bruce D.C."/>
            <person name="Gibbons H.S."/>
            <person name="Coyne S.R."/>
            <person name="Lo C.C."/>
            <person name="Meincke L."/>
            <person name="Munk A.C."/>
            <person name="Koroleva G.I."/>
            <person name="Rosenzweig C.N."/>
            <person name="Palacios G.F."/>
            <person name="Redden C.L."/>
            <person name="Minogue T.D."/>
            <person name="Chain P.S."/>
        </authorList>
    </citation>
    <scope>NUCLEOTIDE SEQUENCE [LARGE SCALE GENOMIC DNA]</scope>
    <source>
        <strain evidence="2">ATCC 14581 / DSM 32 / JCM 2506 / NBRC 15308 / NCIMB 9376 / NCTC 10342 / NRRL B-14308 / VKM B-512</strain>
    </source>
</reference>
<dbReference type="InterPro" id="IPR010982">
    <property type="entry name" value="Lambda_DNA-bd_dom_sf"/>
</dbReference>
<dbReference type="InterPro" id="IPR019734">
    <property type="entry name" value="TPR_rpt"/>
</dbReference>
<dbReference type="RefSeq" id="WP_034652164.1">
    <property type="nucleotide sequence ID" value="NZ_BCVB01000004.1"/>
</dbReference>